<dbReference type="RefSeq" id="WP_328953148.1">
    <property type="nucleotide sequence ID" value="NZ_CP108110.1"/>
</dbReference>
<dbReference type="EMBL" id="CP108110">
    <property type="protein sequence ID" value="WUQ82080.1"/>
    <property type="molecule type" value="Genomic_DNA"/>
</dbReference>
<proteinExistence type="predicted"/>
<feature type="chain" id="PRO_5045348838" evidence="1">
    <location>
        <begin position="28"/>
        <end position="176"/>
    </location>
</feature>
<organism evidence="3 4">
    <name type="scientific">Kitasatospora purpeofusca</name>
    <dbReference type="NCBI Taxonomy" id="67352"/>
    <lineage>
        <taxon>Bacteria</taxon>
        <taxon>Bacillati</taxon>
        <taxon>Actinomycetota</taxon>
        <taxon>Actinomycetes</taxon>
        <taxon>Kitasatosporales</taxon>
        <taxon>Streptomycetaceae</taxon>
        <taxon>Kitasatospora</taxon>
    </lineage>
</organism>
<dbReference type="Pfam" id="PF14200">
    <property type="entry name" value="RicinB_lectin_2"/>
    <property type="match status" value="1"/>
</dbReference>
<dbReference type="InterPro" id="IPR000772">
    <property type="entry name" value="Ricin_B_lectin"/>
</dbReference>
<evidence type="ECO:0000259" key="2">
    <source>
        <dbReference type="Pfam" id="PF14200"/>
    </source>
</evidence>
<protein>
    <submittedName>
        <fullName evidence="3">RICIN domain-containing protein</fullName>
    </submittedName>
</protein>
<name>A0ABZ1TUP5_9ACTN</name>
<feature type="domain" description="Ricin B lectin" evidence="2">
    <location>
        <begin position="72"/>
        <end position="146"/>
    </location>
</feature>
<feature type="signal peptide" evidence="1">
    <location>
        <begin position="1"/>
        <end position="27"/>
    </location>
</feature>
<accession>A0ABZ1TUP5</accession>
<dbReference type="Proteomes" id="UP001432222">
    <property type="component" value="Chromosome"/>
</dbReference>
<reference evidence="3" key="1">
    <citation type="submission" date="2022-10" db="EMBL/GenBank/DDBJ databases">
        <title>The complete genomes of actinobacterial strains from the NBC collection.</title>
        <authorList>
            <person name="Joergensen T.S."/>
            <person name="Alvarez Arevalo M."/>
            <person name="Sterndorff E.B."/>
            <person name="Faurdal D."/>
            <person name="Vuksanovic O."/>
            <person name="Mourched A.-S."/>
            <person name="Charusanti P."/>
            <person name="Shaw S."/>
            <person name="Blin K."/>
            <person name="Weber T."/>
        </authorList>
    </citation>
    <scope>NUCLEOTIDE SEQUENCE</scope>
    <source>
        <strain evidence="3">NBC_00222</strain>
    </source>
</reference>
<gene>
    <name evidence="3" type="ORF">OHA16_03245</name>
</gene>
<dbReference type="SUPFAM" id="SSF50370">
    <property type="entry name" value="Ricin B-like lectins"/>
    <property type="match status" value="1"/>
</dbReference>
<dbReference type="Gene3D" id="2.80.10.50">
    <property type="match status" value="1"/>
</dbReference>
<evidence type="ECO:0000313" key="4">
    <source>
        <dbReference type="Proteomes" id="UP001432222"/>
    </source>
</evidence>
<dbReference type="InterPro" id="IPR035992">
    <property type="entry name" value="Ricin_B-like_lectins"/>
</dbReference>
<keyword evidence="1" id="KW-0732">Signal</keyword>
<keyword evidence="4" id="KW-1185">Reference proteome</keyword>
<evidence type="ECO:0000313" key="3">
    <source>
        <dbReference type="EMBL" id="WUQ82080.1"/>
    </source>
</evidence>
<evidence type="ECO:0000256" key="1">
    <source>
        <dbReference type="SAM" id="SignalP"/>
    </source>
</evidence>
<dbReference type="CDD" id="cd00161">
    <property type="entry name" value="beta-trefoil_Ricin-like"/>
    <property type="match status" value="1"/>
</dbReference>
<sequence length="176" mass="19309">MKKLKAALALFGSGALVVLGLPGTSAAAPAAEALVDAPASNIQNYYSERCILGPGSGNETALAQVDCARYKDQKWETWQYVGKDYFFFRNANSLLCLLARTQQEARQISCGAALADADWYIDTINTADPQWKRLVNRATGKCLVPQNANLNVPILQATCDYSSNPPADQRWRFINF</sequence>
<dbReference type="PROSITE" id="PS50231">
    <property type="entry name" value="RICIN_B_LECTIN"/>
    <property type="match status" value="1"/>
</dbReference>